<comment type="subcellular location">
    <subcellularLocation>
        <location evidence="1 8">Cytoplasm</location>
    </subcellularLocation>
</comment>
<evidence type="ECO:0000313" key="14">
    <source>
        <dbReference type="EMBL" id="PZR81241.1"/>
    </source>
</evidence>
<sequence>MISAGELRPGNTVERQGELLQVLEFAHNKQGRGTAIVRAKFKNLQTGAVTEETFRPEEKFGRARIERSEAQYLYQDGDDYVVMDTTTYDQFPLTPAQLGDARRFLKENDNLFLLTYDGAVLGIDLPTSVELEVTQTDPGFKGDTANAAFKPATLETGLAVDVPLFVNEGDRIRVDTRTGKYVERV</sequence>
<gene>
    <name evidence="8 14" type="primary">efp</name>
    <name evidence="14" type="ORF">DLM65_06455</name>
    <name evidence="13" type="ORF">JF886_09295</name>
</gene>
<evidence type="ECO:0000313" key="13">
    <source>
        <dbReference type="EMBL" id="MBJ7595037.1"/>
    </source>
</evidence>
<dbReference type="CDD" id="cd05794">
    <property type="entry name" value="S1_EF-P_repeat_2"/>
    <property type="match status" value="1"/>
</dbReference>
<dbReference type="HAMAP" id="MF_00141">
    <property type="entry name" value="EF_P"/>
    <property type="match status" value="1"/>
</dbReference>
<accession>A0A934K0K4</accession>
<keyword evidence="6 8" id="KW-0648">Protein biosynthesis</keyword>
<dbReference type="NCBIfam" id="TIGR00038">
    <property type="entry name" value="efp"/>
    <property type="match status" value="1"/>
</dbReference>
<evidence type="ECO:0000256" key="3">
    <source>
        <dbReference type="ARBA" id="ARBA00009479"/>
    </source>
</evidence>
<dbReference type="PROSITE" id="PS01275">
    <property type="entry name" value="EFP"/>
    <property type="match status" value="1"/>
</dbReference>
<dbReference type="InterPro" id="IPR013185">
    <property type="entry name" value="Transl_elong_KOW-like"/>
</dbReference>
<dbReference type="SMART" id="SM01185">
    <property type="entry name" value="EFP"/>
    <property type="match status" value="1"/>
</dbReference>
<dbReference type="CDD" id="cd04470">
    <property type="entry name" value="S1_EF-P_repeat_1"/>
    <property type="match status" value="1"/>
</dbReference>
<evidence type="ECO:0000256" key="2">
    <source>
        <dbReference type="ARBA" id="ARBA00004815"/>
    </source>
</evidence>
<dbReference type="Proteomes" id="UP000606991">
    <property type="component" value="Unassembled WGS sequence"/>
</dbReference>
<evidence type="ECO:0000313" key="16">
    <source>
        <dbReference type="Proteomes" id="UP000606991"/>
    </source>
</evidence>
<dbReference type="Gene3D" id="2.40.50.140">
    <property type="entry name" value="Nucleic acid-binding proteins"/>
    <property type="match status" value="2"/>
</dbReference>
<evidence type="ECO:0000256" key="7">
    <source>
        <dbReference type="ARBA" id="ARBA00025469"/>
    </source>
</evidence>
<dbReference type="InterPro" id="IPR001059">
    <property type="entry name" value="Transl_elong_P/YeiP_cen"/>
</dbReference>
<comment type="pathway">
    <text evidence="2 8">Protein biosynthesis; polypeptide chain elongation.</text>
</comment>
<dbReference type="InterPro" id="IPR012340">
    <property type="entry name" value="NA-bd_OB-fold"/>
</dbReference>
<dbReference type="InterPro" id="IPR011768">
    <property type="entry name" value="Transl_elongation_fac_P"/>
</dbReference>
<proteinExistence type="inferred from homology"/>
<dbReference type="Gene3D" id="2.30.30.30">
    <property type="match status" value="1"/>
</dbReference>
<dbReference type="InterPro" id="IPR015365">
    <property type="entry name" value="Elong-fact-P_C"/>
</dbReference>
<dbReference type="SUPFAM" id="SSF50104">
    <property type="entry name" value="Translation proteins SH3-like domain"/>
    <property type="match status" value="1"/>
</dbReference>
<dbReference type="AlphaFoldDB" id="A0A2W6ATQ4"/>
<dbReference type="EMBL" id="QHBU01000119">
    <property type="protein sequence ID" value="PZR81241.1"/>
    <property type="molecule type" value="Genomic_DNA"/>
</dbReference>
<dbReference type="Pfam" id="PF09285">
    <property type="entry name" value="Elong-fact-P_C"/>
    <property type="match status" value="1"/>
</dbReference>
<dbReference type="SMART" id="SM00841">
    <property type="entry name" value="Elong-fact-P_C"/>
    <property type="match status" value="1"/>
</dbReference>
<dbReference type="InterPro" id="IPR008991">
    <property type="entry name" value="Translation_prot_SH3-like_sf"/>
</dbReference>
<comment type="caution">
    <text evidence="14">The sequence shown here is derived from an EMBL/GenBank/DDBJ whole genome shotgun (WGS) entry which is preliminary data.</text>
</comment>
<reference evidence="14 15" key="1">
    <citation type="journal article" date="2017" name="Nature">
        <title>Atmospheric trace gases support primary production in Antarctic desert surface soil.</title>
        <authorList>
            <person name="Ji M."/>
            <person name="Greening C."/>
            <person name="Vanwonterghem I."/>
            <person name="Carere C.R."/>
            <person name="Bay S.K."/>
            <person name="Steen J.A."/>
            <person name="Montgomery K."/>
            <person name="Lines T."/>
            <person name="Beardall J."/>
            <person name="van Dorst J."/>
            <person name="Snape I."/>
            <person name="Stott M.B."/>
            <person name="Hugenholtz P."/>
            <person name="Ferrari B.C."/>
        </authorList>
    </citation>
    <scope>NUCLEOTIDE SEQUENCE [LARGE SCALE GENOMIC DNA]</scope>
    <source>
        <strain evidence="14">RRmetagenome_bin12</strain>
    </source>
</reference>
<dbReference type="UniPathway" id="UPA00345"/>
<dbReference type="PANTHER" id="PTHR30053">
    <property type="entry name" value="ELONGATION FACTOR P"/>
    <property type="match status" value="1"/>
</dbReference>
<dbReference type="SUPFAM" id="SSF50249">
    <property type="entry name" value="Nucleic acid-binding proteins"/>
    <property type="match status" value="2"/>
</dbReference>
<evidence type="ECO:0000259" key="12">
    <source>
        <dbReference type="SMART" id="SM01185"/>
    </source>
</evidence>
<evidence type="ECO:0000256" key="6">
    <source>
        <dbReference type="ARBA" id="ARBA00022917"/>
    </source>
</evidence>
<name>A0A2W6ATQ4_9BACT</name>
<dbReference type="PANTHER" id="PTHR30053:SF12">
    <property type="entry name" value="ELONGATION FACTOR P (EF-P) FAMILY PROTEIN"/>
    <property type="match status" value="1"/>
</dbReference>
<dbReference type="FunFam" id="2.40.50.140:FF:000009">
    <property type="entry name" value="Elongation factor P"/>
    <property type="match status" value="1"/>
</dbReference>
<dbReference type="FunFam" id="2.30.30.30:FF:000003">
    <property type="entry name" value="Elongation factor P"/>
    <property type="match status" value="1"/>
</dbReference>
<evidence type="ECO:0000259" key="11">
    <source>
        <dbReference type="SMART" id="SM00841"/>
    </source>
</evidence>
<dbReference type="EMBL" id="JAEKNS010000097">
    <property type="protein sequence ID" value="MBJ7595037.1"/>
    <property type="molecule type" value="Genomic_DNA"/>
</dbReference>
<evidence type="ECO:0000256" key="8">
    <source>
        <dbReference type="HAMAP-Rule" id="MF_00141"/>
    </source>
</evidence>
<protein>
    <recommendedName>
        <fullName evidence="8 9">Elongation factor P</fullName>
        <shortName evidence="8">EF-P</shortName>
    </recommendedName>
</protein>
<dbReference type="GO" id="GO:0043043">
    <property type="term" value="P:peptide biosynthetic process"/>
    <property type="evidence" value="ECO:0007669"/>
    <property type="project" value="InterPro"/>
</dbReference>
<dbReference type="GO" id="GO:0005829">
    <property type="term" value="C:cytosol"/>
    <property type="evidence" value="ECO:0007669"/>
    <property type="project" value="UniProtKB-ARBA"/>
</dbReference>
<comment type="similarity">
    <text evidence="3 8 10">Belongs to the elongation factor P family.</text>
</comment>
<evidence type="ECO:0000313" key="15">
    <source>
        <dbReference type="Proteomes" id="UP000248724"/>
    </source>
</evidence>
<dbReference type="Pfam" id="PF01132">
    <property type="entry name" value="EFP"/>
    <property type="match status" value="1"/>
</dbReference>
<reference evidence="14" key="2">
    <citation type="submission" date="2018-05" db="EMBL/GenBank/DDBJ databases">
        <authorList>
            <person name="Ferrari B."/>
        </authorList>
    </citation>
    <scope>NUCLEOTIDE SEQUENCE</scope>
    <source>
        <strain evidence="14">RRmetagenome_bin12</strain>
    </source>
</reference>
<keyword evidence="5 8" id="KW-0251">Elongation factor</keyword>
<organism evidence="14 15">
    <name type="scientific">Candidatus Aeolococcus gillhamiae</name>
    <dbReference type="NCBI Taxonomy" id="3127015"/>
    <lineage>
        <taxon>Bacteria</taxon>
        <taxon>Bacillati</taxon>
        <taxon>Candidatus Dormiibacterota</taxon>
        <taxon>Candidatus Dormibacteria</taxon>
        <taxon>Candidatus Aeolococcales</taxon>
        <taxon>Candidatus Aeolococcaceae</taxon>
        <taxon>Candidatus Aeolococcus</taxon>
    </lineage>
</organism>
<dbReference type="InterPro" id="IPR013852">
    <property type="entry name" value="Transl_elong_P/YeiP_CS"/>
</dbReference>
<feature type="domain" description="Translation elongation factor P/YeiP central" evidence="12">
    <location>
        <begin position="67"/>
        <end position="121"/>
    </location>
</feature>
<comment type="function">
    <text evidence="7 8">Involved in peptide bond synthesis. Stimulates efficient translation and peptide-bond synthesis on native or reconstituted 70S ribosomes in vitro. Probably functions indirectly by altering the affinity of the ribosome for aminoacyl-tRNA, thus increasing their reactivity as acceptors for peptidyl transferase.</text>
</comment>
<dbReference type="InterPro" id="IPR020599">
    <property type="entry name" value="Transl_elong_fac_P/YeiP"/>
</dbReference>
<dbReference type="PIRSF" id="PIRSF005901">
    <property type="entry name" value="EF-P"/>
    <property type="match status" value="1"/>
</dbReference>
<feature type="domain" description="Elongation factor P C-terminal" evidence="11">
    <location>
        <begin position="129"/>
        <end position="184"/>
    </location>
</feature>
<accession>A0A2W6ATQ4</accession>
<keyword evidence="4 8" id="KW-0963">Cytoplasm</keyword>
<dbReference type="GO" id="GO:0003746">
    <property type="term" value="F:translation elongation factor activity"/>
    <property type="evidence" value="ECO:0007669"/>
    <property type="project" value="UniProtKB-UniRule"/>
</dbReference>
<evidence type="ECO:0000256" key="5">
    <source>
        <dbReference type="ARBA" id="ARBA00022768"/>
    </source>
</evidence>
<dbReference type="InterPro" id="IPR014722">
    <property type="entry name" value="Rib_uL2_dom2"/>
</dbReference>
<evidence type="ECO:0000256" key="10">
    <source>
        <dbReference type="RuleBase" id="RU004389"/>
    </source>
</evidence>
<reference evidence="13 16" key="3">
    <citation type="submission" date="2020-10" db="EMBL/GenBank/DDBJ databases">
        <title>Ca. Dormibacterota MAGs.</title>
        <authorList>
            <person name="Montgomery K."/>
        </authorList>
    </citation>
    <scope>NUCLEOTIDE SEQUENCE [LARGE SCALE GENOMIC DNA]</scope>
    <source>
        <strain evidence="13">SC8812_S17_18</strain>
    </source>
</reference>
<dbReference type="FunFam" id="2.40.50.140:FF:000004">
    <property type="entry name" value="Elongation factor P"/>
    <property type="match status" value="1"/>
</dbReference>
<evidence type="ECO:0000256" key="9">
    <source>
        <dbReference type="NCBIfam" id="TIGR00038"/>
    </source>
</evidence>
<dbReference type="NCBIfam" id="NF001810">
    <property type="entry name" value="PRK00529.1"/>
    <property type="match status" value="1"/>
</dbReference>
<dbReference type="RefSeq" id="WP_337311785.1">
    <property type="nucleotide sequence ID" value="NZ_JAEKNS010000097.1"/>
</dbReference>
<evidence type="ECO:0000256" key="1">
    <source>
        <dbReference type="ARBA" id="ARBA00004496"/>
    </source>
</evidence>
<evidence type="ECO:0000256" key="4">
    <source>
        <dbReference type="ARBA" id="ARBA00022490"/>
    </source>
</evidence>
<dbReference type="Proteomes" id="UP000248724">
    <property type="component" value="Unassembled WGS sequence"/>
</dbReference>
<dbReference type="Pfam" id="PF08207">
    <property type="entry name" value="EFP_N"/>
    <property type="match status" value="1"/>
</dbReference>